<accession>A0A812CGH9</accession>
<organism evidence="2 3">
    <name type="scientific">Acanthosepion pharaonis</name>
    <name type="common">Pharaoh cuttlefish</name>
    <name type="synonym">Sepia pharaonis</name>
    <dbReference type="NCBI Taxonomy" id="158019"/>
    <lineage>
        <taxon>Eukaryota</taxon>
        <taxon>Metazoa</taxon>
        <taxon>Spiralia</taxon>
        <taxon>Lophotrochozoa</taxon>
        <taxon>Mollusca</taxon>
        <taxon>Cephalopoda</taxon>
        <taxon>Coleoidea</taxon>
        <taxon>Decapodiformes</taxon>
        <taxon>Sepiida</taxon>
        <taxon>Sepiina</taxon>
        <taxon>Sepiidae</taxon>
        <taxon>Acanthosepion</taxon>
    </lineage>
</organism>
<sequence length="221" mass="25667">MFNTFPSSSFRYLFLPSVIFSINRCVVFRNQLIACFFLLLLSCLLSLFFRSHSLSLSLSLLFSLSLSLSFCIDLKRLLMHAYIQMSPYIKWSVLSFFLSFFLPFFLSFPFRPLFNGLVTVETAFFLLLLHLDVTSFEIFSSSLSFSHKYLLLLYFLAFFFSFSISCLLSLFHLDVAAFRIRRQTGPSIPLGDEFSSQPREHALSAHMHRQVSHQDKSCEPF</sequence>
<reference evidence="2" key="1">
    <citation type="submission" date="2021-01" db="EMBL/GenBank/DDBJ databases">
        <authorList>
            <person name="Li R."/>
            <person name="Bekaert M."/>
        </authorList>
    </citation>
    <scope>NUCLEOTIDE SEQUENCE</scope>
    <source>
        <strain evidence="2">Farmed</strain>
    </source>
</reference>
<keyword evidence="1" id="KW-0472">Membrane</keyword>
<keyword evidence="1" id="KW-1133">Transmembrane helix</keyword>
<evidence type="ECO:0000256" key="1">
    <source>
        <dbReference type="SAM" id="Phobius"/>
    </source>
</evidence>
<dbReference type="Proteomes" id="UP000597762">
    <property type="component" value="Unassembled WGS sequence"/>
</dbReference>
<keyword evidence="1" id="KW-0812">Transmembrane</keyword>
<feature type="transmembrane region" description="Helical" evidence="1">
    <location>
        <begin position="151"/>
        <end position="173"/>
    </location>
</feature>
<proteinExistence type="predicted"/>
<feature type="transmembrane region" description="Helical" evidence="1">
    <location>
        <begin position="113"/>
        <end position="131"/>
    </location>
</feature>
<feature type="transmembrane region" description="Helical" evidence="1">
    <location>
        <begin position="88"/>
        <end position="106"/>
    </location>
</feature>
<gene>
    <name evidence="2" type="ORF">SPHA_34415</name>
</gene>
<dbReference type="EMBL" id="CAHIKZ030001458">
    <property type="protein sequence ID" value="CAE1264906.1"/>
    <property type="molecule type" value="Genomic_DNA"/>
</dbReference>
<evidence type="ECO:0000313" key="2">
    <source>
        <dbReference type="EMBL" id="CAE1264906.1"/>
    </source>
</evidence>
<name>A0A812CGH9_ACAPH</name>
<protein>
    <submittedName>
        <fullName evidence="2">Uncharacterized protein</fullName>
    </submittedName>
</protein>
<comment type="caution">
    <text evidence="2">The sequence shown here is derived from an EMBL/GenBank/DDBJ whole genome shotgun (WGS) entry which is preliminary data.</text>
</comment>
<evidence type="ECO:0000313" key="3">
    <source>
        <dbReference type="Proteomes" id="UP000597762"/>
    </source>
</evidence>
<dbReference type="AlphaFoldDB" id="A0A812CGH9"/>
<keyword evidence="3" id="KW-1185">Reference proteome</keyword>
<feature type="transmembrane region" description="Helical" evidence="1">
    <location>
        <begin position="31"/>
        <end position="49"/>
    </location>
</feature>